<dbReference type="Gene3D" id="3.40.50.10190">
    <property type="entry name" value="BRCT domain"/>
    <property type="match status" value="1"/>
</dbReference>
<reference evidence="13" key="2">
    <citation type="submission" date="2014-07" db="EMBL/GenBank/DDBJ databases">
        <authorList>
            <person name="Hull J."/>
        </authorList>
    </citation>
    <scope>NUCLEOTIDE SEQUENCE</scope>
</reference>
<dbReference type="SMART" id="SM00577">
    <property type="entry name" value="CPDc"/>
    <property type="match status" value="1"/>
</dbReference>
<accession>A0A0A9YEQ7</accession>
<dbReference type="InterPro" id="IPR023214">
    <property type="entry name" value="HAD_sf"/>
</dbReference>
<name>A0A0A9YEQ7_LYGHE</name>
<dbReference type="PANTHER" id="PTHR23081">
    <property type="entry name" value="RNA POLYMERASE II CTD PHOSPHATASE"/>
    <property type="match status" value="1"/>
</dbReference>
<feature type="compositionally biased region" description="Acidic residues" evidence="10">
    <location>
        <begin position="637"/>
        <end position="662"/>
    </location>
</feature>
<dbReference type="EC" id="3.1.3.16" evidence="2 9"/>
<dbReference type="CDD" id="cd07521">
    <property type="entry name" value="HAD_FCP1-like"/>
    <property type="match status" value="1"/>
</dbReference>
<proteinExistence type="predicted"/>
<dbReference type="CDD" id="cd17729">
    <property type="entry name" value="BRCT_CTDP1"/>
    <property type="match status" value="1"/>
</dbReference>
<evidence type="ECO:0000256" key="4">
    <source>
        <dbReference type="ARBA" id="ARBA00022912"/>
    </source>
</evidence>
<feature type="compositionally biased region" description="Polar residues" evidence="10">
    <location>
        <begin position="357"/>
        <end position="379"/>
    </location>
</feature>
<dbReference type="AlphaFoldDB" id="A0A0A9YEQ7"/>
<dbReference type="InterPro" id="IPR001357">
    <property type="entry name" value="BRCT_dom"/>
</dbReference>
<dbReference type="EMBL" id="GBHO01013503">
    <property type="protein sequence ID" value="JAG30101.1"/>
    <property type="molecule type" value="Transcribed_RNA"/>
</dbReference>
<dbReference type="InterPro" id="IPR011947">
    <property type="entry name" value="FCP1_euk"/>
</dbReference>
<evidence type="ECO:0000313" key="13">
    <source>
        <dbReference type="EMBL" id="JAG30101.1"/>
    </source>
</evidence>
<dbReference type="GO" id="GO:0008420">
    <property type="term" value="F:RNA polymerase II CTD heptapeptide repeat phosphatase activity"/>
    <property type="evidence" value="ECO:0007669"/>
    <property type="project" value="UniProtKB-UniRule"/>
</dbReference>
<feature type="compositionally biased region" description="Basic and acidic residues" evidence="10">
    <location>
        <begin position="429"/>
        <end position="460"/>
    </location>
</feature>
<evidence type="ECO:0000256" key="2">
    <source>
        <dbReference type="ARBA" id="ARBA00013081"/>
    </source>
</evidence>
<dbReference type="GO" id="GO:0005634">
    <property type="term" value="C:nucleus"/>
    <property type="evidence" value="ECO:0007669"/>
    <property type="project" value="UniProtKB-SubCell"/>
</dbReference>
<evidence type="ECO:0000256" key="3">
    <source>
        <dbReference type="ARBA" id="ARBA00022801"/>
    </source>
</evidence>
<dbReference type="Pfam" id="PF12738">
    <property type="entry name" value="PTCB-BRCT"/>
    <property type="match status" value="1"/>
</dbReference>
<dbReference type="FunFam" id="3.40.50.10190:FF:000007">
    <property type="entry name" value="RNA polymerase II subunit A C-terminal domain phosphatase"/>
    <property type="match status" value="1"/>
</dbReference>
<dbReference type="InterPro" id="IPR036412">
    <property type="entry name" value="HAD-like_sf"/>
</dbReference>
<dbReference type="SMART" id="SM00292">
    <property type="entry name" value="BRCT"/>
    <property type="match status" value="1"/>
</dbReference>
<dbReference type="SUPFAM" id="SSF56784">
    <property type="entry name" value="HAD-like"/>
    <property type="match status" value="1"/>
</dbReference>
<dbReference type="InterPro" id="IPR039189">
    <property type="entry name" value="Fcp1"/>
</dbReference>
<gene>
    <name evidence="13" type="primary">CTDP1</name>
    <name evidence="13" type="ORF">CM83_63672</name>
</gene>
<feature type="domain" description="FCP1 homology" evidence="12">
    <location>
        <begin position="136"/>
        <end position="299"/>
    </location>
</feature>
<comment type="subcellular location">
    <subcellularLocation>
        <location evidence="1 9">Nucleus</location>
    </subcellularLocation>
</comment>
<dbReference type="InterPro" id="IPR000089">
    <property type="entry name" value="Biotin_lipoyl"/>
</dbReference>
<evidence type="ECO:0000256" key="7">
    <source>
        <dbReference type="ARBA" id="ARBA00047761"/>
    </source>
</evidence>
<dbReference type="Pfam" id="PF00364">
    <property type="entry name" value="Biotin_lipoyl"/>
    <property type="match status" value="1"/>
</dbReference>
<evidence type="ECO:0000259" key="12">
    <source>
        <dbReference type="PROSITE" id="PS50969"/>
    </source>
</evidence>
<evidence type="ECO:0000259" key="11">
    <source>
        <dbReference type="PROSITE" id="PS50172"/>
    </source>
</evidence>
<organism evidence="13">
    <name type="scientific">Lygus hesperus</name>
    <name type="common">Western plant bug</name>
    <dbReference type="NCBI Taxonomy" id="30085"/>
    <lineage>
        <taxon>Eukaryota</taxon>
        <taxon>Metazoa</taxon>
        <taxon>Ecdysozoa</taxon>
        <taxon>Arthropoda</taxon>
        <taxon>Hexapoda</taxon>
        <taxon>Insecta</taxon>
        <taxon>Pterygota</taxon>
        <taxon>Neoptera</taxon>
        <taxon>Paraneoptera</taxon>
        <taxon>Hemiptera</taxon>
        <taxon>Heteroptera</taxon>
        <taxon>Panheteroptera</taxon>
        <taxon>Cimicomorpha</taxon>
        <taxon>Miridae</taxon>
        <taxon>Mirini</taxon>
        <taxon>Lygus</taxon>
    </lineage>
</organism>
<dbReference type="SUPFAM" id="SSF52113">
    <property type="entry name" value="BRCT domain"/>
    <property type="match status" value="1"/>
</dbReference>
<dbReference type="Gene3D" id="3.40.50.1000">
    <property type="entry name" value="HAD superfamily/HAD-like"/>
    <property type="match status" value="1"/>
</dbReference>
<dbReference type="PROSITE" id="PS50969">
    <property type="entry name" value="FCP1"/>
    <property type="match status" value="1"/>
</dbReference>
<dbReference type="Pfam" id="PF03031">
    <property type="entry name" value="NIF"/>
    <property type="match status" value="1"/>
</dbReference>
<comment type="catalytic activity">
    <reaction evidence="7 9">
        <text>O-phospho-L-seryl-[protein] + H2O = L-seryl-[protein] + phosphate</text>
        <dbReference type="Rhea" id="RHEA:20629"/>
        <dbReference type="Rhea" id="RHEA-COMP:9863"/>
        <dbReference type="Rhea" id="RHEA-COMP:11604"/>
        <dbReference type="ChEBI" id="CHEBI:15377"/>
        <dbReference type="ChEBI" id="CHEBI:29999"/>
        <dbReference type="ChEBI" id="CHEBI:43474"/>
        <dbReference type="ChEBI" id="CHEBI:83421"/>
        <dbReference type="EC" id="3.1.3.16"/>
    </reaction>
</comment>
<evidence type="ECO:0000256" key="8">
    <source>
        <dbReference type="ARBA" id="ARBA00048336"/>
    </source>
</evidence>
<feature type="compositionally biased region" description="Basic and acidic residues" evidence="10">
    <location>
        <begin position="381"/>
        <end position="412"/>
    </location>
</feature>
<comment type="catalytic activity">
    <reaction evidence="8 9">
        <text>O-phospho-L-threonyl-[protein] + H2O = L-threonyl-[protein] + phosphate</text>
        <dbReference type="Rhea" id="RHEA:47004"/>
        <dbReference type="Rhea" id="RHEA-COMP:11060"/>
        <dbReference type="Rhea" id="RHEA-COMP:11605"/>
        <dbReference type="ChEBI" id="CHEBI:15377"/>
        <dbReference type="ChEBI" id="CHEBI:30013"/>
        <dbReference type="ChEBI" id="CHEBI:43474"/>
        <dbReference type="ChEBI" id="CHEBI:61977"/>
        <dbReference type="EC" id="3.1.3.16"/>
    </reaction>
</comment>
<dbReference type="Gene3D" id="2.40.50.100">
    <property type="match status" value="1"/>
</dbReference>
<keyword evidence="3 9" id="KW-0378">Hydrolase</keyword>
<feature type="region of interest" description="Disordered" evidence="10">
    <location>
        <begin position="306"/>
        <end position="460"/>
    </location>
</feature>
<feature type="domain" description="BRCT" evidence="11">
    <location>
        <begin position="509"/>
        <end position="602"/>
    </location>
</feature>
<dbReference type="InterPro" id="IPR004274">
    <property type="entry name" value="FCP1_dom"/>
</dbReference>
<evidence type="ECO:0000256" key="1">
    <source>
        <dbReference type="ARBA" id="ARBA00004123"/>
    </source>
</evidence>
<keyword evidence="4" id="KW-0904">Protein phosphatase</keyword>
<evidence type="ECO:0000256" key="5">
    <source>
        <dbReference type="ARBA" id="ARBA00023242"/>
    </source>
</evidence>
<dbReference type="InterPro" id="IPR036420">
    <property type="entry name" value="BRCT_dom_sf"/>
</dbReference>
<comment type="function">
    <text evidence="9">This promotes the activity of RNA polymerase II.</text>
</comment>
<dbReference type="SUPFAM" id="SSF51230">
    <property type="entry name" value="Single hybrid motif"/>
    <property type="match status" value="1"/>
</dbReference>
<keyword evidence="5 9" id="KW-0539">Nucleus</keyword>
<dbReference type="InterPro" id="IPR011053">
    <property type="entry name" value="Single_hybrid_motif"/>
</dbReference>
<dbReference type="PANTHER" id="PTHR23081:SF36">
    <property type="entry name" value="RNA POLYMERASE II SUBUNIT A C-TERMINAL DOMAIN PHOSPHATASE"/>
    <property type="match status" value="1"/>
</dbReference>
<dbReference type="PROSITE" id="PS50172">
    <property type="entry name" value="BRCT"/>
    <property type="match status" value="1"/>
</dbReference>
<feature type="region of interest" description="Disordered" evidence="10">
    <location>
        <begin position="637"/>
        <end position="704"/>
    </location>
</feature>
<reference evidence="13" key="1">
    <citation type="journal article" date="2014" name="PLoS ONE">
        <title>Transcriptome-Based Identification of ABC Transporters in the Western Tarnished Plant Bug Lygus hesperus.</title>
        <authorList>
            <person name="Hull J.J."/>
            <person name="Chaney K."/>
            <person name="Geib S.M."/>
            <person name="Fabrick J.A."/>
            <person name="Brent C.S."/>
            <person name="Walsh D."/>
            <person name="Lavine L.C."/>
        </authorList>
    </citation>
    <scope>NUCLEOTIDE SEQUENCE</scope>
</reference>
<sequence>MPKKLSIKLSLRRSVKISKWKVEPGTIVYDGRVLLLYEEDDGKSSKLKSKNVGTVVKLIVEEGQTVNPGDPLLEIDVGCRHPTVINDLCAECGADLQKEDQKDKQATIPMVHSIPQLKVSHEQAQEIGKADVERLIKDRKLVLLVDLDQTLIHTTHDNIPNNLRDVFHFQLLGPNSPWYHTRLRPGTMKFLKNMSKMFELHICTFGVRPYAHMIARILDPDGSLFGGRILSRDECFSSDSKFANLQALFPCGDELVCIIDDREDVWNYSPNLIQVKPYQFFRNTGDIHDPNAPPLHKTVNYLAPGVRVKEKRPPTPEALVPKSGSPEELKEEDEVVKDDIKDEEMPQEVETNDKDPTLTSNSNSKSPVVDESNNINPNDQVVKEAEENVKPKEDVSNTKEVEESKEGSETTKEVNNFVDRSMEEEDKNIEEVCKKMDEEDDSLYKEEISDKSDEKSEKAVDDGMIDVEDDDDYLLYLEAILQRVHRRFYTVHDKKEEGEASMKWVLAKERSSVLKGCVIVFSGLVPLKASLNESGTVLLATKLGAVVEEELSEQTTHLVAAARGTAKVHQAKKMKDVKSVSPHWLLTTAHRWEKVDERLFEVGTGGPLPLSKLLPQQTKDLPQFLTLSQEEMDAMALEVEDDSSEEDEEEEAPEGEDDDDNTADFSRTPVDYSSESEPERDPADPEEEWSQLGAEIEKGLTDFM</sequence>
<dbReference type="NCBIfam" id="TIGR02250">
    <property type="entry name" value="FCP1_euk"/>
    <property type="match status" value="1"/>
</dbReference>
<feature type="compositionally biased region" description="Basic and acidic residues" evidence="10">
    <location>
        <begin position="695"/>
        <end position="704"/>
    </location>
</feature>
<protein>
    <recommendedName>
        <fullName evidence="6 9">RNA polymerase II subunit A C-terminal domain phosphatase</fullName>
        <ecNumber evidence="2 9">3.1.3.16</ecNumber>
    </recommendedName>
</protein>
<evidence type="ECO:0000256" key="6">
    <source>
        <dbReference type="ARBA" id="ARBA00040602"/>
    </source>
</evidence>
<evidence type="ECO:0000256" key="9">
    <source>
        <dbReference type="RuleBase" id="RU366066"/>
    </source>
</evidence>
<evidence type="ECO:0000256" key="10">
    <source>
        <dbReference type="SAM" id="MobiDB-lite"/>
    </source>
</evidence>